<dbReference type="InterPro" id="IPR036464">
    <property type="entry name" value="Rubisco_LSMT_subst-bd_sf"/>
</dbReference>
<organism evidence="2">
    <name type="scientific">Spongospora subterranea</name>
    <dbReference type="NCBI Taxonomy" id="70186"/>
    <lineage>
        <taxon>Eukaryota</taxon>
        <taxon>Sar</taxon>
        <taxon>Rhizaria</taxon>
        <taxon>Endomyxa</taxon>
        <taxon>Phytomyxea</taxon>
        <taxon>Plasmodiophorida</taxon>
        <taxon>Plasmodiophoridae</taxon>
        <taxon>Spongospora</taxon>
    </lineage>
</organism>
<reference evidence="2" key="1">
    <citation type="submission" date="2015-04" db="EMBL/GenBank/DDBJ databases">
        <title>The genome sequence of the plant pathogenic Rhizarian Plasmodiophora brassicae reveals insights in its biotrophic life cycle and the origin of chitin synthesis.</title>
        <authorList>
            <person name="Schwelm A."/>
            <person name="Fogelqvist J."/>
            <person name="Knaust A."/>
            <person name="Julke S."/>
            <person name="Lilja T."/>
            <person name="Dhandapani V."/>
            <person name="Bonilla-Rosso G."/>
            <person name="Karlsson M."/>
            <person name="Shevchenko A."/>
            <person name="Choi S.R."/>
            <person name="Kim H.G."/>
            <person name="Park J.Y."/>
            <person name="Lim Y.P."/>
            <person name="Ludwig-Muller J."/>
            <person name="Dixelius C."/>
        </authorList>
    </citation>
    <scope>NUCLEOTIDE SEQUENCE</scope>
    <source>
        <tissue evidence="2">Potato root galls</tissue>
    </source>
</reference>
<proteinExistence type="predicted"/>
<name>A0A0H5QNL5_9EUKA</name>
<feature type="non-terminal residue" evidence="2">
    <location>
        <position position="1"/>
    </location>
</feature>
<evidence type="ECO:0000313" key="2">
    <source>
        <dbReference type="EMBL" id="CRZ03588.1"/>
    </source>
</evidence>
<dbReference type="Gene3D" id="3.90.1420.10">
    <property type="entry name" value="Rubisco LSMT, substrate-binding domain"/>
    <property type="match status" value="1"/>
</dbReference>
<feature type="non-terminal residue" evidence="2">
    <location>
        <position position="145"/>
    </location>
</feature>
<protein>
    <recommendedName>
        <fullName evidence="1">Rubisco LSMT substrate-binding domain-containing protein</fullName>
    </recommendedName>
</protein>
<dbReference type="InterPro" id="IPR015353">
    <property type="entry name" value="Rubisco_LSMT_subst-bd"/>
</dbReference>
<dbReference type="SUPFAM" id="SSF81822">
    <property type="entry name" value="RuBisCo LSMT C-terminal, substrate-binding domain"/>
    <property type="match status" value="1"/>
</dbReference>
<feature type="domain" description="Rubisco LSMT substrate-binding" evidence="1">
    <location>
        <begin position="65"/>
        <end position="123"/>
    </location>
</feature>
<accession>A0A0H5QNL5</accession>
<evidence type="ECO:0000259" key="1">
    <source>
        <dbReference type="Pfam" id="PF09273"/>
    </source>
</evidence>
<dbReference type="EMBL" id="HACM01003146">
    <property type="protein sequence ID" value="CRZ03588.1"/>
    <property type="molecule type" value="Transcribed_RNA"/>
</dbReference>
<sequence>DALSSFYYNASNSYHLFFQGFTLADNDDHLSCEISSGDASCLFETVGENPDFYESFVDCIESLRTTDSTPVNNDKSALALVAESTMTSLKQFPNSIEEDEELLESEDLTDLQINAVRARRDEKLCLKKVRLFSEDVRNAMETGLW</sequence>
<dbReference type="AlphaFoldDB" id="A0A0H5QNL5"/>
<dbReference type="Pfam" id="PF09273">
    <property type="entry name" value="Rubis-subs-bind"/>
    <property type="match status" value="1"/>
</dbReference>